<dbReference type="InterPro" id="IPR051677">
    <property type="entry name" value="AfsR-DnrI-RedD_regulator"/>
</dbReference>
<dbReference type="GO" id="GO:0003677">
    <property type="term" value="F:DNA binding"/>
    <property type="evidence" value="ECO:0007669"/>
    <property type="project" value="TreeGrafter"/>
</dbReference>
<feature type="domain" description="Bacterial transcriptional activator" evidence="4">
    <location>
        <begin position="201"/>
        <end position="341"/>
    </location>
</feature>
<comment type="caution">
    <text evidence="5">The sequence shown here is derived from an EMBL/GenBank/DDBJ whole genome shotgun (WGS) entry which is preliminary data.</text>
</comment>
<feature type="compositionally biased region" description="Polar residues" evidence="3">
    <location>
        <begin position="41"/>
        <end position="62"/>
    </location>
</feature>
<dbReference type="PANTHER" id="PTHR35807">
    <property type="entry name" value="TRANSCRIPTIONAL REGULATOR REDD-RELATED"/>
    <property type="match status" value="1"/>
</dbReference>
<dbReference type="Gene3D" id="1.25.40.10">
    <property type="entry name" value="Tetratricopeptide repeat domain"/>
    <property type="match status" value="1"/>
</dbReference>
<evidence type="ECO:0000256" key="1">
    <source>
        <dbReference type="ARBA" id="ARBA00023015"/>
    </source>
</evidence>
<evidence type="ECO:0000256" key="3">
    <source>
        <dbReference type="SAM" id="MobiDB-lite"/>
    </source>
</evidence>
<dbReference type="Gene3D" id="1.10.10.10">
    <property type="entry name" value="Winged helix-like DNA-binding domain superfamily/Winged helix DNA-binding domain"/>
    <property type="match status" value="1"/>
</dbReference>
<evidence type="ECO:0000256" key="2">
    <source>
        <dbReference type="ARBA" id="ARBA00023163"/>
    </source>
</evidence>
<dbReference type="SMART" id="SM01043">
    <property type="entry name" value="BTAD"/>
    <property type="match status" value="1"/>
</dbReference>
<protein>
    <recommendedName>
        <fullName evidence="4">Bacterial transcriptional activator domain-containing protein</fullName>
    </recommendedName>
</protein>
<keyword evidence="6" id="KW-1185">Reference proteome</keyword>
<evidence type="ECO:0000313" key="6">
    <source>
        <dbReference type="Proteomes" id="UP000334990"/>
    </source>
</evidence>
<dbReference type="InterPro" id="IPR036388">
    <property type="entry name" value="WH-like_DNA-bd_sf"/>
</dbReference>
<reference evidence="5 6" key="1">
    <citation type="submission" date="2019-10" db="EMBL/GenBank/DDBJ databases">
        <title>Whole genome shotgun sequence of Acrocarpospora corrugata NBRC 13972.</title>
        <authorList>
            <person name="Ichikawa N."/>
            <person name="Kimura A."/>
            <person name="Kitahashi Y."/>
            <person name="Komaki H."/>
            <person name="Oguchi A."/>
        </authorList>
    </citation>
    <scope>NUCLEOTIDE SEQUENCE [LARGE SCALE GENOMIC DNA]</scope>
    <source>
        <strain evidence="5 6">NBRC 13972</strain>
    </source>
</reference>
<sequence length="342" mass="37501">MLRQRRLHANKGGASLGILGAGFSGNARTSVTSAVEPPHASQPTIDSSADVTTTLDPTNVQSPEPDAPLVPPMVDVPRKNGSLVAAPLALAEVPVSADSRKVKVDILGPVRVLASGREVSFGRAEGRDMFALLATSNEGELTQTIIDTLWPDEGERGARRLESAIRDVNAAMRHATGLAAEVRFVVKTGMRRRLSAAYFDVDWWRFEDAYRRASSTADDATRMEALRLMVGLYQGELLDGRDDLWCVSPRQAAMTQAVNAAARLAELERKTDPDRALDVLTHAVERVDRHSELLWCQLMMIQGELGRLPALRRSFELLTVRLSEIDAKPSAPARQIFQKFLN</sequence>
<dbReference type="InterPro" id="IPR005158">
    <property type="entry name" value="BTAD"/>
</dbReference>
<dbReference type="GO" id="GO:0006355">
    <property type="term" value="P:regulation of DNA-templated transcription"/>
    <property type="evidence" value="ECO:0007669"/>
    <property type="project" value="TreeGrafter"/>
</dbReference>
<dbReference type="PANTHER" id="PTHR35807:SF1">
    <property type="entry name" value="TRANSCRIPTIONAL REGULATOR REDD"/>
    <property type="match status" value="1"/>
</dbReference>
<name>A0A5M3W1B6_9ACTN</name>
<evidence type="ECO:0000313" key="5">
    <source>
        <dbReference type="EMBL" id="GES02020.1"/>
    </source>
</evidence>
<accession>A0A5M3W1B6</accession>
<organism evidence="5 6">
    <name type="scientific">Acrocarpospora corrugata</name>
    <dbReference type="NCBI Taxonomy" id="35763"/>
    <lineage>
        <taxon>Bacteria</taxon>
        <taxon>Bacillati</taxon>
        <taxon>Actinomycetota</taxon>
        <taxon>Actinomycetes</taxon>
        <taxon>Streptosporangiales</taxon>
        <taxon>Streptosporangiaceae</taxon>
        <taxon>Acrocarpospora</taxon>
    </lineage>
</organism>
<proteinExistence type="predicted"/>
<dbReference type="Proteomes" id="UP000334990">
    <property type="component" value="Unassembled WGS sequence"/>
</dbReference>
<dbReference type="EMBL" id="BLAD01000055">
    <property type="protein sequence ID" value="GES02020.1"/>
    <property type="molecule type" value="Genomic_DNA"/>
</dbReference>
<evidence type="ECO:0000259" key="4">
    <source>
        <dbReference type="SMART" id="SM01043"/>
    </source>
</evidence>
<dbReference type="AlphaFoldDB" id="A0A5M3W1B6"/>
<dbReference type="InterPro" id="IPR011990">
    <property type="entry name" value="TPR-like_helical_dom_sf"/>
</dbReference>
<gene>
    <name evidence="5" type="ORF">Acor_40850</name>
</gene>
<keyword evidence="2" id="KW-0804">Transcription</keyword>
<keyword evidence="1" id="KW-0805">Transcription regulation</keyword>
<feature type="region of interest" description="Disordered" evidence="3">
    <location>
        <begin position="28"/>
        <end position="71"/>
    </location>
</feature>